<comment type="caution">
    <text evidence="15">The sequence shown here is derived from an EMBL/GenBank/DDBJ whole genome shotgun (WGS) entry which is preliminary data.</text>
</comment>
<feature type="domain" description="Sushi" evidence="14">
    <location>
        <begin position="922"/>
        <end position="981"/>
    </location>
</feature>
<dbReference type="PANTHER" id="PTHR46393">
    <property type="entry name" value="SUSHI DOMAIN-CONTAINING PROTEIN"/>
    <property type="match status" value="1"/>
</dbReference>
<dbReference type="Gene3D" id="2.60.120.260">
    <property type="entry name" value="Galactose-binding domain-like"/>
    <property type="match status" value="1"/>
</dbReference>
<feature type="domain" description="G-protein coupled receptors family 2 profile 1" evidence="13">
    <location>
        <begin position="353"/>
        <end position="433"/>
    </location>
</feature>
<feature type="domain" description="Sushi" evidence="14">
    <location>
        <begin position="802"/>
        <end position="861"/>
    </location>
</feature>
<feature type="domain" description="Sushi" evidence="14">
    <location>
        <begin position="545"/>
        <end position="604"/>
    </location>
</feature>
<keyword evidence="16" id="KW-1185">Reference proteome</keyword>
<evidence type="ECO:0000256" key="2">
    <source>
        <dbReference type="ARBA" id="ARBA00022723"/>
    </source>
</evidence>
<keyword evidence="3 11" id="KW-0732">Signal</keyword>
<feature type="domain" description="Sushi" evidence="14">
    <location>
        <begin position="23"/>
        <end position="80"/>
    </location>
</feature>
<feature type="domain" description="Sushi" evidence="14">
    <location>
        <begin position="605"/>
        <end position="662"/>
    </location>
</feature>
<keyword evidence="5" id="KW-0106">Calcium</keyword>
<feature type="disulfide bond" evidence="8">
    <location>
        <begin position="51"/>
        <end position="78"/>
    </location>
</feature>
<evidence type="ECO:0000259" key="14">
    <source>
        <dbReference type="PROSITE" id="PS50923"/>
    </source>
</evidence>
<dbReference type="InterPro" id="IPR006585">
    <property type="entry name" value="FTP1"/>
</dbReference>
<dbReference type="Gene3D" id="2.10.70.10">
    <property type="entry name" value="Complement Module, domain 1"/>
    <property type="match status" value="11"/>
</dbReference>
<dbReference type="SUPFAM" id="SSF57535">
    <property type="entry name" value="Complement control module/SCR domain"/>
    <property type="match status" value="11"/>
</dbReference>
<name>A0AAW0VYD9_CHEQU</name>
<dbReference type="Pfam" id="PF22633">
    <property type="entry name" value="F5_F8_type_C_2"/>
    <property type="match status" value="1"/>
</dbReference>
<feature type="region of interest" description="Disordered" evidence="9">
    <location>
        <begin position="1093"/>
        <end position="1129"/>
    </location>
</feature>
<gene>
    <name evidence="15" type="ORF">OTU49_012628</name>
</gene>
<evidence type="ECO:0000256" key="6">
    <source>
        <dbReference type="ARBA" id="ARBA00023157"/>
    </source>
</evidence>
<dbReference type="PROSITE" id="PS50227">
    <property type="entry name" value="G_PROTEIN_RECEP_F2_3"/>
    <property type="match status" value="1"/>
</dbReference>
<comment type="caution">
    <text evidence="8">Lacks conserved residue(s) required for the propagation of feature annotation.</text>
</comment>
<dbReference type="Pfam" id="PF00059">
    <property type="entry name" value="Lectin_C"/>
    <property type="match status" value="1"/>
</dbReference>
<evidence type="ECO:0000256" key="7">
    <source>
        <dbReference type="ARBA" id="ARBA00023180"/>
    </source>
</evidence>
<feature type="disulfide bond" evidence="8">
    <location>
        <begin position="832"/>
        <end position="859"/>
    </location>
</feature>
<organism evidence="15 16">
    <name type="scientific">Cherax quadricarinatus</name>
    <name type="common">Australian red claw crayfish</name>
    <dbReference type="NCBI Taxonomy" id="27406"/>
    <lineage>
        <taxon>Eukaryota</taxon>
        <taxon>Metazoa</taxon>
        <taxon>Ecdysozoa</taxon>
        <taxon>Arthropoda</taxon>
        <taxon>Crustacea</taxon>
        <taxon>Multicrustacea</taxon>
        <taxon>Malacostraca</taxon>
        <taxon>Eumalacostraca</taxon>
        <taxon>Eucarida</taxon>
        <taxon>Decapoda</taxon>
        <taxon>Pleocyemata</taxon>
        <taxon>Astacidea</taxon>
        <taxon>Parastacoidea</taxon>
        <taxon>Parastacidae</taxon>
        <taxon>Cherax</taxon>
    </lineage>
</organism>
<dbReference type="FunFam" id="2.60.120.260:FF:000105">
    <property type="entry name" value="Sushi, von Willebrand factor type A, EGF and pentraxin domain-containing protein 1"/>
    <property type="match status" value="1"/>
</dbReference>
<feature type="chain" id="PRO_5043553235" evidence="11">
    <location>
        <begin position="23"/>
        <end position="1193"/>
    </location>
</feature>
<dbReference type="InterPro" id="IPR001879">
    <property type="entry name" value="GPCR_2_extracellular_dom"/>
</dbReference>
<evidence type="ECO:0000256" key="9">
    <source>
        <dbReference type="SAM" id="MobiDB-lite"/>
    </source>
</evidence>
<evidence type="ECO:0000256" key="10">
    <source>
        <dbReference type="SAM" id="Phobius"/>
    </source>
</evidence>
<feature type="transmembrane region" description="Helical" evidence="10">
    <location>
        <begin position="1017"/>
        <end position="1038"/>
    </location>
</feature>
<dbReference type="PANTHER" id="PTHR46393:SF7">
    <property type="entry name" value="COMPLEMENT C2"/>
    <property type="match status" value="1"/>
</dbReference>
<reference evidence="15 16" key="1">
    <citation type="journal article" date="2024" name="BMC Genomics">
        <title>Genome assembly of redclaw crayfish (Cherax quadricarinatus) provides insights into its immune adaptation and hypoxia tolerance.</title>
        <authorList>
            <person name="Liu Z."/>
            <person name="Zheng J."/>
            <person name="Li H."/>
            <person name="Fang K."/>
            <person name="Wang S."/>
            <person name="He J."/>
            <person name="Zhou D."/>
            <person name="Weng S."/>
            <person name="Chi M."/>
            <person name="Gu Z."/>
            <person name="He J."/>
            <person name="Li F."/>
            <person name="Wang M."/>
        </authorList>
    </citation>
    <scope>NUCLEOTIDE SEQUENCE [LARGE SCALE GENOMIC DNA]</scope>
    <source>
        <strain evidence="15">ZL_2023a</strain>
    </source>
</reference>
<dbReference type="GO" id="GO:0046872">
    <property type="term" value="F:metal ion binding"/>
    <property type="evidence" value="ECO:0007669"/>
    <property type="project" value="UniProtKB-KW"/>
</dbReference>
<evidence type="ECO:0000256" key="8">
    <source>
        <dbReference type="PROSITE-ProRule" id="PRU00302"/>
    </source>
</evidence>
<dbReference type="Proteomes" id="UP001445076">
    <property type="component" value="Unassembled WGS sequence"/>
</dbReference>
<feature type="domain" description="Sushi" evidence="14">
    <location>
        <begin position="663"/>
        <end position="722"/>
    </location>
</feature>
<accession>A0AAW0VYD9</accession>
<feature type="domain" description="Sushi" evidence="14">
    <location>
        <begin position="487"/>
        <end position="544"/>
    </location>
</feature>
<dbReference type="PROSITE" id="PS50923">
    <property type="entry name" value="SUSHI"/>
    <property type="match status" value="11"/>
</dbReference>
<feature type="domain" description="Sushi" evidence="14">
    <location>
        <begin position="368"/>
        <end position="426"/>
    </location>
</feature>
<dbReference type="Pfam" id="PF00084">
    <property type="entry name" value="Sushi"/>
    <property type="match status" value="11"/>
</dbReference>
<dbReference type="CDD" id="cd00033">
    <property type="entry name" value="CCP"/>
    <property type="match status" value="11"/>
</dbReference>
<dbReference type="PROSITE" id="PS00615">
    <property type="entry name" value="C_TYPE_LECTIN_1"/>
    <property type="match status" value="1"/>
</dbReference>
<dbReference type="GO" id="GO:0004930">
    <property type="term" value="F:G protein-coupled receptor activity"/>
    <property type="evidence" value="ECO:0007669"/>
    <property type="project" value="InterPro"/>
</dbReference>
<evidence type="ECO:0000256" key="11">
    <source>
        <dbReference type="SAM" id="SignalP"/>
    </source>
</evidence>
<evidence type="ECO:0000313" key="15">
    <source>
        <dbReference type="EMBL" id="KAK8721901.1"/>
    </source>
</evidence>
<keyword evidence="10" id="KW-0472">Membrane</keyword>
<evidence type="ECO:0000256" key="4">
    <source>
        <dbReference type="ARBA" id="ARBA00022737"/>
    </source>
</evidence>
<evidence type="ECO:0000256" key="5">
    <source>
        <dbReference type="ARBA" id="ARBA00022837"/>
    </source>
</evidence>
<feature type="region of interest" description="Disordered" evidence="9">
    <location>
        <begin position="1147"/>
        <end position="1175"/>
    </location>
</feature>
<feature type="disulfide bond" evidence="8">
    <location>
        <begin position="693"/>
        <end position="720"/>
    </location>
</feature>
<dbReference type="InterPro" id="IPR016187">
    <property type="entry name" value="CTDL_fold"/>
</dbReference>
<keyword evidence="10" id="KW-1133">Transmembrane helix</keyword>
<dbReference type="SMART" id="SM00032">
    <property type="entry name" value="CCP"/>
    <property type="match status" value="11"/>
</dbReference>
<feature type="signal peptide" evidence="11">
    <location>
        <begin position="1"/>
        <end position="22"/>
    </location>
</feature>
<dbReference type="AlphaFoldDB" id="A0AAW0VYD9"/>
<feature type="domain" description="Sushi" evidence="14">
    <location>
        <begin position="723"/>
        <end position="801"/>
    </location>
</feature>
<dbReference type="InterPro" id="IPR035976">
    <property type="entry name" value="Sushi/SCR/CCP_sf"/>
</dbReference>
<feature type="disulfide bond" evidence="8">
    <location>
        <begin position="952"/>
        <end position="979"/>
    </location>
</feature>
<dbReference type="SMART" id="SM00607">
    <property type="entry name" value="FTP"/>
    <property type="match status" value="1"/>
</dbReference>
<evidence type="ECO:0000313" key="16">
    <source>
        <dbReference type="Proteomes" id="UP001445076"/>
    </source>
</evidence>
<dbReference type="Gene3D" id="3.10.100.10">
    <property type="entry name" value="Mannose-Binding Protein A, subunit A"/>
    <property type="match status" value="1"/>
</dbReference>
<dbReference type="InterPro" id="IPR008979">
    <property type="entry name" value="Galactose-bd-like_sf"/>
</dbReference>
<feature type="disulfide bond" evidence="8">
    <location>
        <begin position="892"/>
        <end position="919"/>
    </location>
</feature>
<evidence type="ECO:0000259" key="12">
    <source>
        <dbReference type="PROSITE" id="PS50041"/>
    </source>
</evidence>
<dbReference type="SUPFAM" id="SSF56436">
    <property type="entry name" value="C-type lectin-like"/>
    <property type="match status" value="1"/>
</dbReference>
<dbReference type="SUPFAM" id="SSF49785">
    <property type="entry name" value="Galactose-binding domain-like"/>
    <property type="match status" value="1"/>
</dbReference>
<dbReference type="GO" id="GO:0016020">
    <property type="term" value="C:membrane"/>
    <property type="evidence" value="ECO:0007669"/>
    <property type="project" value="InterPro"/>
</dbReference>
<keyword evidence="7" id="KW-0325">Glycoprotein</keyword>
<dbReference type="SMART" id="SM00034">
    <property type="entry name" value="CLECT"/>
    <property type="match status" value="1"/>
</dbReference>
<feature type="domain" description="Sushi" evidence="14">
    <location>
        <begin position="862"/>
        <end position="921"/>
    </location>
</feature>
<keyword evidence="6 8" id="KW-1015">Disulfide bond</keyword>
<evidence type="ECO:0000259" key="13">
    <source>
        <dbReference type="PROSITE" id="PS50227"/>
    </source>
</evidence>
<feature type="disulfide bond" evidence="8">
    <location>
        <begin position="772"/>
        <end position="799"/>
    </location>
</feature>
<dbReference type="InterPro" id="IPR001304">
    <property type="entry name" value="C-type_lectin-like"/>
</dbReference>
<keyword evidence="1 8" id="KW-0768">Sushi</keyword>
<proteinExistence type="predicted"/>
<dbReference type="InterPro" id="IPR000436">
    <property type="entry name" value="Sushi_SCR_CCP_dom"/>
</dbReference>
<feature type="disulfide bond" evidence="8">
    <location>
        <begin position="575"/>
        <end position="602"/>
    </location>
</feature>
<sequence>MDIPQRLGILVYMTAYVALAQGLECPHPAVPINSKVTVSDRQPGSLATYTCDAGYKIFGSSVLSCGSDGVWSGDLPVCATNVAWKKPVNQSSTARGGKGENANDGLVTSIHDGQHCTETLVESSPWWSVDLLQEYEVTLVKITTRGCCGHQPVQDIEIRVGDYTNIQKNRLCAWFPGTIEEGATKELTCARSMKGRYVFIQMVGVEGSMSLCEVEVYSTQEFSKERCTDKAQVTSLSIFNRTCYELQVTEGGDFERGRQYCQKHGGDLVHGIGQATHSFLKSELERLKDTMRTNLIWIGAQREPQYISRTWRWVDDKVVERPRWGQEQPNNYNGKQNCVVLDGGREWAWNDVGCELNYLHWICQFQPTSCGSPDSNENTTMSSTDDTATGASVTYHCPEGNVVMGNLTRTCLSTGFWSGDAPKCKYVDCGNPDDIDNGLHVLVDGRTTYGAKVRFECNKNYTINGENSAICSEDGTWSPQPPECLYSWCPNVTEPVNGKVDMSGRQAGDTATFSCDSGYSIQGLKTVSCTLGGVWSGATPTCKFIDCGVPEDLRDGRMTLVNGTTYLGSAARYECGPDFWLHGPEERICLEDSHWSDVAPVCDLVSCEEPQVPDGGYVTGYSFDVHEEVEYHCESGHYLTGDSIRVCTRSGDWSGDIPTCTYVDCGRVPTLPRGDVVYLNESTFLDSHLQYMCNTNYRLVGENRRVCSKDGLWSGDLPKCEEIRCPEPEFPDKAKTSVAGNDRRMSTTIVRRREHVTLDNTYRIGSVVTYRCERGYVVDGASMRTCMSDGTWSHQAPTCKFVDCGLPESISPGIYRLLSNSTSYGSQVAYECSENWKLEGRIRRFCQENGTWVGESPLCVEVFCPELQSLLSDALSVNEGDRRVGTTATYTCDKGRLLVGEPSRQCRTHGIWTGTQPRCEWVSCNMPEEIENGRIVRLNESLIYGSVVEYHCLPKYVLDGPFTRSCTDQGLWAGVAPRCSLDTKDYGIFEDNTVDGTSNSARGGPPGSLEEASNTGLYVGLAVGLIAVVAVALLFAFLKARRQQKVKEEEAPTTLKPRNTHHMDSMSYADLSDPTTGNNIYENIPDDVEEYTDMSSGNYNTTPSHTYSNGRQPVYTNDTHQPMYTNDNNQPMYTNGMMESASPYGMTASLNRPPAHIMRRPRMPPPQPPKVPTLTEPSAVVTINGITVSTNST</sequence>
<feature type="disulfide bond" evidence="8">
    <location>
        <begin position="457"/>
        <end position="484"/>
    </location>
</feature>
<dbReference type="InterPro" id="IPR018378">
    <property type="entry name" value="C-type_lectin_CS"/>
</dbReference>
<feature type="domain" description="C-type lectin" evidence="12">
    <location>
        <begin position="239"/>
        <end position="355"/>
    </location>
</feature>
<feature type="disulfide bond" evidence="8">
    <location>
        <begin position="633"/>
        <end position="660"/>
    </location>
</feature>
<protein>
    <submittedName>
        <fullName evidence="15">Uncharacterized protein</fullName>
    </submittedName>
</protein>
<evidence type="ECO:0000256" key="1">
    <source>
        <dbReference type="ARBA" id="ARBA00022659"/>
    </source>
</evidence>
<evidence type="ECO:0000256" key="3">
    <source>
        <dbReference type="ARBA" id="ARBA00022729"/>
    </source>
</evidence>
<keyword evidence="10" id="KW-0812">Transmembrane</keyword>
<keyword evidence="2" id="KW-0479">Metal-binding</keyword>
<dbReference type="InterPro" id="IPR016186">
    <property type="entry name" value="C-type_lectin-like/link_sf"/>
</dbReference>
<dbReference type="EMBL" id="JARKIK010000098">
    <property type="protein sequence ID" value="KAK8721901.1"/>
    <property type="molecule type" value="Genomic_DNA"/>
</dbReference>
<feature type="disulfide bond" evidence="8">
    <location>
        <begin position="397"/>
        <end position="424"/>
    </location>
</feature>
<dbReference type="PROSITE" id="PS50041">
    <property type="entry name" value="C_TYPE_LECTIN_2"/>
    <property type="match status" value="1"/>
</dbReference>
<feature type="domain" description="Sushi" evidence="14">
    <location>
        <begin position="427"/>
        <end position="486"/>
    </location>
</feature>
<feature type="disulfide bond" evidence="8">
    <location>
        <begin position="515"/>
        <end position="542"/>
    </location>
</feature>
<keyword evidence="4" id="KW-0677">Repeat</keyword>